<feature type="transmembrane region" description="Helical" evidence="2">
    <location>
        <begin position="62"/>
        <end position="87"/>
    </location>
</feature>
<feature type="compositionally biased region" description="Polar residues" evidence="1">
    <location>
        <begin position="345"/>
        <end position="419"/>
    </location>
</feature>
<feature type="compositionally biased region" description="Low complexity" evidence="1">
    <location>
        <begin position="331"/>
        <end position="342"/>
    </location>
</feature>
<feature type="region of interest" description="Disordered" evidence="1">
    <location>
        <begin position="500"/>
        <end position="569"/>
    </location>
</feature>
<feature type="region of interest" description="Disordered" evidence="1">
    <location>
        <begin position="924"/>
        <end position="959"/>
    </location>
</feature>
<feature type="transmembrane region" description="Helical" evidence="2">
    <location>
        <begin position="207"/>
        <end position="226"/>
    </location>
</feature>
<feature type="transmembrane region" description="Helical" evidence="2">
    <location>
        <begin position="36"/>
        <end position="56"/>
    </location>
</feature>
<keyword evidence="2" id="KW-0812">Transmembrane</keyword>
<dbReference type="EMBL" id="MLHW01000001">
    <property type="protein sequence ID" value="OHT55018.1"/>
    <property type="molecule type" value="Genomic_DNA"/>
</dbReference>
<keyword evidence="2" id="KW-0472">Membrane</keyword>
<evidence type="ECO:0000313" key="4">
    <source>
        <dbReference type="Proteomes" id="UP000180113"/>
    </source>
</evidence>
<evidence type="ECO:0008006" key="5">
    <source>
        <dbReference type="Google" id="ProtNLM"/>
    </source>
</evidence>
<evidence type="ECO:0000256" key="1">
    <source>
        <dbReference type="SAM" id="MobiDB-lite"/>
    </source>
</evidence>
<feature type="transmembrane region" description="Helical" evidence="2">
    <location>
        <begin position="108"/>
        <end position="128"/>
    </location>
</feature>
<feature type="compositionally biased region" description="Low complexity" evidence="1">
    <location>
        <begin position="441"/>
        <end position="472"/>
    </location>
</feature>
<comment type="caution">
    <text evidence="3">The sequence shown here is derived from an EMBL/GenBank/DDBJ whole genome shotgun (WGS) entry which is preliminary data.</text>
</comment>
<proteinExistence type="predicted"/>
<evidence type="ECO:0000256" key="2">
    <source>
        <dbReference type="SAM" id="Phobius"/>
    </source>
</evidence>
<feature type="transmembrane region" description="Helical" evidence="2">
    <location>
        <begin position="238"/>
        <end position="267"/>
    </location>
</feature>
<dbReference type="PANTHER" id="PTHR21525:SF2">
    <property type="entry name" value="PROTEIN CBG12274"/>
    <property type="match status" value="1"/>
</dbReference>
<name>A0AB73LH69_MYCCH</name>
<accession>A0AB73LH69</accession>
<feature type="compositionally biased region" description="Low complexity" evidence="1">
    <location>
        <begin position="501"/>
        <end position="513"/>
    </location>
</feature>
<dbReference type="RefSeq" id="WP_070918539.1">
    <property type="nucleotide sequence ID" value="NZ_JAAOOU010000001.1"/>
</dbReference>
<dbReference type="AlphaFoldDB" id="A0AB73LH69"/>
<keyword evidence="2" id="KW-1133">Transmembrane helix</keyword>
<reference evidence="3 4" key="1">
    <citation type="submission" date="2016-10" db="EMBL/GenBank/DDBJ databases">
        <title>Evaluation of Human, Animal and Environmental Mycobacterium chelonae Isolates by Core Genome Phylogenomic Analysis, Targeted Gene Comparison, and Anti-microbial Susceptibility Patterns: A Tale of Mistaken Identities.</title>
        <authorList>
            <person name="Fogelson S.B."/>
            <person name="Camus A.C."/>
            <person name="Lorenz W."/>
            <person name="Vasireddy R."/>
            <person name="Vasireddy S."/>
            <person name="Smith T."/>
            <person name="Brown-Elliott B.A."/>
            <person name="Wallace R.J.Jr."/>
            <person name="Hasan N.A."/>
            <person name="Reischl U."/>
            <person name="Sanchez S."/>
        </authorList>
    </citation>
    <scope>NUCLEOTIDE SEQUENCE [LARGE SCALE GENOMIC DNA]</scope>
    <source>
        <strain evidence="3 4">42895</strain>
    </source>
</reference>
<sequence length="1099" mass="112149">MRAELDEKPIVMADPLSNMEFAKTNWSAGVTSRRGAAAIAGVIVATGAVAGLHALHRVGEGVGAWLVWAAELLILLIALSGGIKLAVWGRQPLISAMFSAVETRVGEPTRAVLAALSLLAGAVGTWWVFRGGYLTWWASATGQGTWSIAMGAGQLLVVVVSGAALFTGGRYLFGLAREALVDAGLAGARSRQGRATKQDSRGWHPGLVGVLVAGSAGLIALAAWLAPALASVVTGPQLLTAAGAIAVMLAVAVCSNAGLWNGLAGLYRWAAGGSQKAGATAGVVVVLMFSAGGLGLGWFTPATVPQAHAACPPDCGGSPGGNDGPPGGGQMFQPPQMPNQMPDYQGSNSGMPGLDQNNGISIYNQQPARGANVSSPSNSGSAQQGLSPGQNADGSWQQAANGEQIPNYQNATPYTQGPGTPNPEYNGGQANPGTNTGSQGGQPNQGIQQPAQQPRQAGQQNSGQQPNQSSDQQKIDDLTRQLQDQQQRSGQDRQRLDDLTKQLQQQKQNKQQQPKFPSKDKKRDDKNDEQDRDQQSGDNDLTALLLGAASTRRRKQDEQEGPDTEALGQDASQAVQGLPGDIQTYVQSGQQIGQSSGQAAQGFGSAAQAGASLASSAQSGAVNPQDAIALVQGAAQGIQGTADAVNAGSQIVKTAQKEADQVAQTVGDVNPQLKSQTEQFTQLNDQASQVTDLVGQGSQLTSQGAGAVNSVSSLGAGGVPADPASGLDDAATIPDALTRATNSTDLVNAATDPTSGVVDTRSLASMVVDAMGQDPSQANTAFTDIGSVLAQNSPADADRFTNDVVEQASANPVLSTSATGIAQGWKHAGYKTLVNNPLLTVRWESTVSPWTNQGGFSQSLVDVLKGQGIEVAPQINRAPAGGVSKAPGLVPQKYTTKNGNLARDAIANRLQGQGYDITKEVQVTADGTRTPLQPGEKAAPGSRVVDIQADKPNPADPRNAQRLDVESKAGAQGPSKTNVAQAVKDGERIADNKLLRGAGQALEDVGKVARPIGVVVDAVQLGEAFHQDGNRIGENTVQAGANLAGGAAGAWAGAEIGASIGSIVPGAGTVVGGIVGGVVGGVIGSGAASKAVDWVKSLW</sequence>
<feature type="transmembrane region" description="Helical" evidence="2">
    <location>
        <begin position="148"/>
        <end position="167"/>
    </location>
</feature>
<evidence type="ECO:0000313" key="3">
    <source>
        <dbReference type="EMBL" id="OHT55018.1"/>
    </source>
</evidence>
<feature type="compositionally biased region" description="Basic and acidic residues" evidence="1">
    <location>
        <begin position="517"/>
        <end position="526"/>
    </location>
</feature>
<protein>
    <recommendedName>
        <fullName evidence="5">PASTA domain-containing protein</fullName>
    </recommendedName>
</protein>
<feature type="compositionally biased region" description="Gly residues" evidence="1">
    <location>
        <begin position="317"/>
        <end position="330"/>
    </location>
</feature>
<gene>
    <name evidence="3" type="ORF">BKG62_02175</name>
</gene>
<feature type="region of interest" description="Disordered" evidence="1">
    <location>
        <begin position="314"/>
        <end position="476"/>
    </location>
</feature>
<dbReference type="Proteomes" id="UP000180113">
    <property type="component" value="Unassembled WGS sequence"/>
</dbReference>
<organism evidence="3 4">
    <name type="scientific">Mycobacteroides chelonae</name>
    <name type="common">Mycobacterium chelonae</name>
    <dbReference type="NCBI Taxonomy" id="1774"/>
    <lineage>
        <taxon>Bacteria</taxon>
        <taxon>Bacillati</taxon>
        <taxon>Actinomycetota</taxon>
        <taxon>Actinomycetes</taxon>
        <taxon>Mycobacteriales</taxon>
        <taxon>Mycobacteriaceae</taxon>
        <taxon>Mycobacteroides</taxon>
    </lineage>
</organism>
<dbReference type="PANTHER" id="PTHR21525">
    <property type="entry name" value="MOTILE SPERM PROTEIN"/>
    <property type="match status" value="1"/>
</dbReference>
<feature type="transmembrane region" description="Helical" evidence="2">
    <location>
        <begin position="279"/>
        <end position="299"/>
    </location>
</feature>